<dbReference type="AlphaFoldDB" id="A0A6P1ZB83"/>
<reference evidence="1 2" key="1">
    <citation type="submission" date="2018-06" db="EMBL/GenBank/DDBJ databases">
        <title>Complete genome of Desulfovibrio marinus P48SEP.</title>
        <authorList>
            <person name="Crispim J.S."/>
            <person name="Vidigal P.M.P."/>
            <person name="Silva L.C.F."/>
            <person name="Araujo L.C."/>
            <person name="Laguardia C.N."/>
            <person name="Dias R.S."/>
            <person name="Sousa M.P."/>
            <person name="Paula S.O."/>
            <person name="Silva C."/>
        </authorList>
    </citation>
    <scope>NUCLEOTIDE SEQUENCE [LARGE SCALE GENOMIC DNA]</scope>
    <source>
        <strain evidence="1 2">P48SEP</strain>
    </source>
</reference>
<organism evidence="1 2">
    <name type="scientific">Oceanidesulfovibrio marinus</name>
    <dbReference type="NCBI Taxonomy" id="370038"/>
    <lineage>
        <taxon>Bacteria</taxon>
        <taxon>Pseudomonadati</taxon>
        <taxon>Thermodesulfobacteriota</taxon>
        <taxon>Desulfovibrionia</taxon>
        <taxon>Desulfovibrionales</taxon>
        <taxon>Desulfovibrionaceae</taxon>
        <taxon>Oceanidesulfovibrio</taxon>
    </lineage>
</organism>
<dbReference type="SUPFAM" id="SSF53706">
    <property type="entry name" value="Formate dehydrogenase/DMSO reductase, domains 1-3"/>
    <property type="match status" value="1"/>
</dbReference>
<proteinExistence type="predicted"/>
<name>A0A6P1ZB83_9BACT</name>
<gene>
    <name evidence="1" type="ORF">DQK91_22550</name>
</gene>
<evidence type="ECO:0000313" key="2">
    <source>
        <dbReference type="Proteomes" id="UP000434052"/>
    </source>
</evidence>
<protein>
    <submittedName>
        <fullName evidence="1">Uncharacterized protein</fullName>
    </submittedName>
</protein>
<sequence>MFVPLMNILKKKYEKEGGWLPAAGTWLDWHEKYDAEELCKKITVFFTKDTKVGNTQYKKRHLVPSFTALTDDGTTMSLNWLYAGSFTE</sequence>
<comment type="caution">
    <text evidence="1">The sequence shown here is derived from an EMBL/GenBank/DDBJ whole genome shotgun (WGS) entry which is preliminary data.</text>
</comment>
<evidence type="ECO:0000313" key="1">
    <source>
        <dbReference type="EMBL" id="TVM27648.1"/>
    </source>
</evidence>
<dbReference type="EMBL" id="QMIF01000162">
    <property type="protein sequence ID" value="TVM27648.1"/>
    <property type="molecule type" value="Genomic_DNA"/>
</dbReference>
<dbReference type="Proteomes" id="UP000434052">
    <property type="component" value="Unassembled WGS sequence"/>
</dbReference>
<accession>A0A6P1ZB83</accession>